<reference evidence="1 2" key="1">
    <citation type="submission" date="2018-09" db="EMBL/GenBank/DDBJ databases">
        <title>Genome sequencing of Nocardioides immobilis CCTCC AB 2017083 for comparison to Nocardioides silvaticus.</title>
        <authorList>
            <person name="Li C."/>
            <person name="Wang G."/>
        </authorList>
    </citation>
    <scope>NUCLEOTIDE SEQUENCE [LARGE SCALE GENOMIC DNA]</scope>
    <source>
        <strain evidence="1 2">CCTCC AB 2017083</strain>
    </source>
</reference>
<keyword evidence="2" id="KW-1185">Reference proteome</keyword>
<evidence type="ECO:0000313" key="2">
    <source>
        <dbReference type="Proteomes" id="UP000283644"/>
    </source>
</evidence>
<dbReference type="EMBL" id="QXGH01000017">
    <property type="protein sequence ID" value="RHW26453.1"/>
    <property type="molecule type" value="Genomic_DNA"/>
</dbReference>
<comment type="caution">
    <text evidence="1">The sequence shown here is derived from an EMBL/GenBank/DDBJ whole genome shotgun (WGS) entry which is preliminary data.</text>
</comment>
<gene>
    <name evidence="1" type="ORF">D0Z08_14065</name>
</gene>
<organism evidence="1 2">
    <name type="scientific">Nocardioides immobilis</name>
    <dbReference type="NCBI Taxonomy" id="2049295"/>
    <lineage>
        <taxon>Bacteria</taxon>
        <taxon>Bacillati</taxon>
        <taxon>Actinomycetota</taxon>
        <taxon>Actinomycetes</taxon>
        <taxon>Propionibacteriales</taxon>
        <taxon>Nocardioidaceae</taxon>
        <taxon>Nocardioides</taxon>
    </lineage>
</organism>
<evidence type="ECO:0008006" key="3">
    <source>
        <dbReference type="Google" id="ProtNLM"/>
    </source>
</evidence>
<dbReference type="OrthoDB" id="8421706at2"/>
<evidence type="ECO:0000313" key="1">
    <source>
        <dbReference type="EMBL" id="RHW26453.1"/>
    </source>
</evidence>
<dbReference type="Proteomes" id="UP000283644">
    <property type="component" value="Unassembled WGS sequence"/>
</dbReference>
<dbReference type="RefSeq" id="WP_118925866.1">
    <property type="nucleotide sequence ID" value="NZ_QXGH01000017.1"/>
</dbReference>
<sequence length="115" mass="12367">MSVNATDEWAAEACTLPTVEQPLRRAEFDDLFAHDVVGVRPTSPRELTLELRPVPEVAARAADLAVRETGCCSFFTFALTMTEGRVELAISTAPAHEAVLVALQARAEERVGAGT</sequence>
<protein>
    <recommendedName>
        <fullName evidence="3">Arsenate reductase</fullName>
    </recommendedName>
</protein>
<dbReference type="AlphaFoldDB" id="A0A417Y1E1"/>
<name>A0A417Y1E1_9ACTN</name>
<accession>A0A417Y1E1</accession>
<proteinExistence type="predicted"/>